<proteinExistence type="predicted"/>
<dbReference type="Gene3D" id="3.80.10.10">
    <property type="entry name" value="Ribonuclease Inhibitor"/>
    <property type="match status" value="1"/>
</dbReference>
<comment type="caution">
    <text evidence="1">The sequence shown here is derived from an EMBL/GenBank/DDBJ whole genome shotgun (WGS) entry which is preliminary data.</text>
</comment>
<gene>
    <name evidence="1" type="ORF">QBC37DRAFT_430996</name>
</gene>
<keyword evidence="2" id="KW-1185">Reference proteome</keyword>
<protein>
    <recommendedName>
        <fullName evidence="3">F-box domain-containing protein</fullName>
    </recommendedName>
</protein>
<dbReference type="InterPro" id="IPR032675">
    <property type="entry name" value="LRR_dom_sf"/>
</dbReference>
<evidence type="ECO:0008006" key="3">
    <source>
        <dbReference type="Google" id="ProtNLM"/>
    </source>
</evidence>
<name>A0AAN6XYL9_9PEZI</name>
<dbReference type="EMBL" id="MU858219">
    <property type="protein sequence ID" value="KAK4209023.1"/>
    <property type="molecule type" value="Genomic_DNA"/>
</dbReference>
<dbReference type="SUPFAM" id="SSF52047">
    <property type="entry name" value="RNI-like"/>
    <property type="match status" value="1"/>
</dbReference>
<organism evidence="1 2">
    <name type="scientific">Rhypophila decipiens</name>
    <dbReference type="NCBI Taxonomy" id="261697"/>
    <lineage>
        <taxon>Eukaryota</taxon>
        <taxon>Fungi</taxon>
        <taxon>Dikarya</taxon>
        <taxon>Ascomycota</taxon>
        <taxon>Pezizomycotina</taxon>
        <taxon>Sordariomycetes</taxon>
        <taxon>Sordariomycetidae</taxon>
        <taxon>Sordariales</taxon>
        <taxon>Naviculisporaceae</taxon>
        <taxon>Rhypophila</taxon>
    </lineage>
</organism>
<evidence type="ECO:0000313" key="2">
    <source>
        <dbReference type="Proteomes" id="UP001301769"/>
    </source>
</evidence>
<reference evidence="1" key="1">
    <citation type="journal article" date="2023" name="Mol. Phylogenet. Evol.">
        <title>Genome-scale phylogeny and comparative genomics of the fungal order Sordariales.</title>
        <authorList>
            <person name="Hensen N."/>
            <person name="Bonometti L."/>
            <person name="Westerberg I."/>
            <person name="Brannstrom I.O."/>
            <person name="Guillou S."/>
            <person name="Cros-Aarteil S."/>
            <person name="Calhoun S."/>
            <person name="Haridas S."/>
            <person name="Kuo A."/>
            <person name="Mondo S."/>
            <person name="Pangilinan J."/>
            <person name="Riley R."/>
            <person name="LaButti K."/>
            <person name="Andreopoulos B."/>
            <person name="Lipzen A."/>
            <person name="Chen C."/>
            <person name="Yan M."/>
            <person name="Daum C."/>
            <person name="Ng V."/>
            <person name="Clum A."/>
            <person name="Steindorff A."/>
            <person name="Ohm R.A."/>
            <person name="Martin F."/>
            <person name="Silar P."/>
            <person name="Natvig D.O."/>
            <person name="Lalanne C."/>
            <person name="Gautier V."/>
            <person name="Ament-Velasquez S.L."/>
            <person name="Kruys A."/>
            <person name="Hutchinson M.I."/>
            <person name="Powell A.J."/>
            <person name="Barry K."/>
            <person name="Miller A.N."/>
            <person name="Grigoriev I.V."/>
            <person name="Debuchy R."/>
            <person name="Gladieux P."/>
            <person name="Hiltunen Thoren M."/>
            <person name="Johannesson H."/>
        </authorList>
    </citation>
    <scope>NUCLEOTIDE SEQUENCE</scope>
    <source>
        <strain evidence="1">PSN293</strain>
    </source>
</reference>
<dbReference type="Proteomes" id="UP001301769">
    <property type="component" value="Unassembled WGS sequence"/>
</dbReference>
<evidence type="ECO:0000313" key="1">
    <source>
        <dbReference type="EMBL" id="KAK4209023.1"/>
    </source>
</evidence>
<reference evidence="1" key="2">
    <citation type="submission" date="2023-05" db="EMBL/GenBank/DDBJ databases">
        <authorList>
            <consortium name="Lawrence Berkeley National Laboratory"/>
            <person name="Steindorff A."/>
            <person name="Hensen N."/>
            <person name="Bonometti L."/>
            <person name="Westerberg I."/>
            <person name="Brannstrom I.O."/>
            <person name="Guillou S."/>
            <person name="Cros-Aarteil S."/>
            <person name="Calhoun S."/>
            <person name="Haridas S."/>
            <person name="Kuo A."/>
            <person name="Mondo S."/>
            <person name="Pangilinan J."/>
            <person name="Riley R."/>
            <person name="Labutti K."/>
            <person name="Andreopoulos B."/>
            <person name="Lipzen A."/>
            <person name="Chen C."/>
            <person name="Yanf M."/>
            <person name="Daum C."/>
            <person name="Ng V."/>
            <person name="Clum A."/>
            <person name="Ohm R."/>
            <person name="Martin F."/>
            <person name="Silar P."/>
            <person name="Natvig D."/>
            <person name="Lalanne C."/>
            <person name="Gautier V."/>
            <person name="Ament-Velasquez S.L."/>
            <person name="Kruys A."/>
            <person name="Hutchinson M.I."/>
            <person name="Powell A.J."/>
            <person name="Barry K."/>
            <person name="Miller A.N."/>
            <person name="Grigoriev I.V."/>
            <person name="Debuchy R."/>
            <person name="Gladieux P."/>
            <person name="Thoren M.H."/>
            <person name="Johannesson H."/>
        </authorList>
    </citation>
    <scope>NUCLEOTIDE SEQUENCE</scope>
    <source>
        <strain evidence="1">PSN293</strain>
    </source>
</reference>
<dbReference type="AlphaFoldDB" id="A0AAN6XYL9"/>
<accession>A0AAN6XYL9</accession>
<sequence>MTGNSIVTRLGPDVWYLVLQHVPDRNDLSNLCRVCKELNTFATQFLYRTITIGPPLVDNYTTYFRKMMRLTGEKPEYKLHSTKWGESLALVLRLATHLNGNSQVQAHAVREIDIMAMRSQERRKEPDNLGPEFEEELPGLVRVLPNLRHVRMSSSTPTFEELFRALHEHPNKPEIHLLKENGSRLVSGAIPGVVTIKAQVSPWEDTPEKPNTVVPDIEKLLFACPNLKSFSLSVRNNYGGCMSPRLHHPVTKTFQFASSNAVTFPPLEFLSLSGYDMSDEEWPHWRDGLDWSRLKILHLGPDPVRSRGPAMADLLGRFEGHATALRTLTVETWAAEGKETCPPLLSFLESFDTLEELTVNGHFIPVQNLARHRKLRRLCLHCIEVQRPEGSCRPTYGVADLTLLDEICPGLETLEIDISRNASGEWSKEVIGPLASSFSHLRDLTIHCEAGLVFDYARQDEPVLPLLDEGLVRAFAEVFFASRGSSRMEKLTIKTGEGLRRFPQWHPRYRRVEEKCTREFNAWLQKSDGEVKVEGCKVFLF</sequence>